<reference evidence="1 2" key="2">
    <citation type="journal article" date="2022" name="Mol. Biol. Evol.">
        <title>Comparative Genomics Reveals Insights into the Divergent Evolution of Astigmatic Mites and Household Pest Adaptations.</title>
        <authorList>
            <person name="Xiong Q."/>
            <person name="Wan A.T."/>
            <person name="Liu X."/>
            <person name="Fung C.S."/>
            <person name="Xiao X."/>
            <person name="Malainual N."/>
            <person name="Hou J."/>
            <person name="Wang L."/>
            <person name="Wang M."/>
            <person name="Yang K.Y."/>
            <person name="Cui Y."/>
            <person name="Leung E.L."/>
            <person name="Nong W."/>
            <person name="Shin S.K."/>
            <person name="Au S.W."/>
            <person name="Jeong K.Y."/>
            <person name="Chew F.T."/>
            <person name="Hui J.H."/>
            <person name="Leung T.F."/>
            <person name="Tungtrongchitr A."/>
            <person name="Zhong N."/>
            <person name="Liu Z."/>
            <person name="Tsui S.K."/>
        </authorList>
    </citation>
    <scope>NUCLEOTIDE SEQUENCE [LARGE SCALE GENOMIC DNA]</scope>
    <source>
        <strain evidence="1">Derp</strain>
    </source>
</reference>
<reference evidence="1 2" key="1">
    <citation type="journal article" date="2018" name="J. Allergy Clin. Immunol.">
        <title>High-quality assembly of Dermatophagoides pteronyssinus genome and transcriptome reveals a wide range of novel allergens.</title>
        <authorList>
            <person name="Liu X.Y."/>
            <person name="Yang K.Y."/>
            <person name="Wang M.Q."/>
            <person name="Kwok J.S."/>
            <person name="Zeng X."/>
            <person name="Yang Z."/>
            <person name="Xiao X.J."/>
            <person name="Lau C.P."/>
            <person name="Li Y."/>
            <person name="Huang Z.M."/>
            <person name="Ba J.G."/>
            <person name="Yim A.K."/>
            <person name="Ouyang C.Y."/>
            <person name="Ngai S.M."/>
            <person name="Chan T.F."/>
            <person name="Leung E.L."/>
            <person name="Liu L."/>
            <person name="Liu Z.G."/>
            <person name="Tsui S.K."/>
        </authorList>
    </citation>
    <scope>NUCLEOTIDE SEQUENCE [LARGE SCALE GENOMIC DNA]</scope>
    <source>
        <strain evidence="1">Derp</strain>
    </source>
</reference>
<accession>A0ABQ8JSR3</accession>
<sequence>MFSFFRQTKQTKKKPSSILLNIDMNIPQNIIAINIEIVVVADDDHHYHDRRYGGGSTFHRISIRNFKQIEYFIDKR</sequence>
<dbReference type="Proteomes" id="UP000887458">
    <property type="component" value="Unassembled WGS sequence"/>
</dbReference>
<gene>
    <name evidence="1" type="ORF">DERP_004864</name>
</gene>
<evidence type="ECO:0000313" key="2">
    <source>
        <dbReference type="Proteomes" id="UP000887458"/>
    </source>
</evidence>
<organism evidence="1 2">
    <name type="scientific">Dermatophagoides pteronyssinus</name>
    <name type="common">European house dust mite</name>
    <dbReference type="NCBI Taxonomy" id="6956"/>
    <lineage>
        <taxon>Eukaryota</taxon>
        <taxon>Metazoa</taxon>
        <taxon>Ecdysozoa</taxon>
        <taxon>Arthropoda</taxon>
        <taxon>Chelicerata</taxon>
        <taxon>Arachnida</taxon>
        <taxon>Acari</taxon>
        <taxon>Acariformes</taxon>
        <taxon>Sarcoptiformes</taxon>
        <taxon>Astigmata</taxon>
        <taxon>Psoroptidia</taxon>
        <taxon>Analgoidea</taxon>
        <taxon>Pyroglyphidae</taxon>
        <taxon>Dermatophagoidinae</taxon>
        <taxon>Dermatophagoides</taxon>
    </lineage>
</organism>
<comment type="caution">
    <text evidence="1">The sequence shown here is derived from an EMBL/GenBank/DDBJ whole genome shotgun (WGS) entry which is preliminary data.</text>
</comment>
<dbReference type="EMBL" id="NJHN03000017">
    <property type="protein sequence ID" value="KAH9425648.1"/>
    <property type="molecule type" value="Genomic_DNA"/>
</dbReference>
<name>A0ABQ8JSR3_DERPT</name>
<keyword evidence="2" id="KW-1185">Reference proteome</keyword>
<evidence type="ECO:0000313" key="1">
    <source>
        <dbReference type="EMBL" id="KAH9425648.1"/>
    </source>
</evidence>
<protein>
    <submittedName>
        <fullName evidence="1">Uncharacterized protein</fullName>
    </submittedName>
</protein>
<proteinExistence type="predicted"/>